<evidence type="ECO:0000256" key="1">
    <source>
        <dbReference type="ARBA" id="ARBA00004141"/>
    </source>
</evidence>
<organism evidence="10 11">
    <name type="scientific">Dioszegia hungarica</name>
    <dbReference type="NCBI Taxonomy" id="4972"/>
    <lineage>
        <taxon>Eukaryota</taxon>
        <taxon>Fungi</taxon>
        <taxon>Dikarya</taxon>
        <taxon>Basidiomycota</taxon>
        <taxon>Agaricomycotina</taxon>
        <taxon>Tremellomycetes</taxon>
        <taxon>Tremellales</taxon>
        <taxon>Bulleribasidiaceae</taxon>
        <taxon>Dioszegia</taxon>
    </lineage>
</organism>
<proteinExistence type="predicted"/>
<evidence type="ECO:0000313" key="10">
    <source>
        <dbReference type="EMBL" id="KAI9639379.1"/>
    </source>
</evidence>
<feature type="transmembrane region" description="Helical" evidence="6">
    <location>
        <begin position="90"/>
        <end position="111"/>
    </location>
</feature>
<dbReference type="AlphaFoldDB" id="A0AA38HGV9"/>
<dbReference type="GO" id="GO:0016020">
    <property type="term" value="C:membrane"/>
    <property type="evidence" value="ECO:0007669"/>
    <property type="project" value="UniProtKB-SubCell"/>
</dbReference>
<feature type="domain" description="Abscisic acid G-protein coupled receptor-like" evidence="8">
    <location>
        <begin position="293"/>
        <end position="459"/>
    </location>
</feature>
<dbReference type="InterPro" id="IPR015672">
    <property type="entry name" value="GPHR/GTG"/>
</dbReference>
<feature type="transmembrane region" description="Helical" evidence="6">
    <location>
        <begin position="123"/>
        <end position="146"/>
    </location>
</feature>
<dbReference type="InterPro" id="IPR025969">
    <property type="entry name" value="ABA_GPCR_dom"/>
</dbReference>
<evidence type="ECO:0000256" key="2">
    <source>
        <dbReference type="ARBA" id="ARBA00022692"/>
    </source>
</evidence>
<feature type="transmembrane region" description="Helical" evidence="6">
    <location>
        <begin position="396"/>
        <end position="416"/>
    </location>
</feature>
<name>A0AA38HGV9_9TREE</name>
<dbReference type="GeneID" id="77729928"/>
<feature type="transmembrane region" description="Helical" evidence="6">
    <location>
        <begin position="158"/>
        <end position="177"/>
    </location>
</feature>
<dbReference type="Proteomes" id="UP001164286">
    <property type="component" value="Unassembled WGS sequence"/>
</dbReference>
<keyword evidence="2 6" id="KW-0812">Transmembrane</keyword>
<reference evidence="10" key="1">
    <citation type="journal article" date="2022" name="G3 (Bethesda)">
        <title>High quality genome of the basidiomycete yeast Dioszegia hungarica PDD-24b-2 isolated from cloud water.</title>
        <authorList>
            <person name="Jarrige D."/>
            <person name="Haridas S."/>
            <person name="Bleykasten-Grosshans C."/>
            <person name="Joly M."/>
            <person name="Nadalig T."/>
            <person name="Sancelme M."/>
            <person name="Vuilleumier S."/>
            <person name="Grigoriev I.V."/>
            <person name="Amato P."/>
            <person name="Bringel F."/>
        </authorList>
    </citation>
    <scope>NUCLEOTIDE SEQUENCE</scope>
    <source>
        <strain evidence="10">PDD-24b-2</strain>
    </source>
</reference>
<evidence type="ECO:0000256" key="5">
    <source>
        <dbReference type="SAM" id="Coils"/>
    </source>
</evidence>
<dbReference type="RefSeq" id="XP_052949156.1">
    <property type="nucleotide sequence ID" value="XM_053090723.1"/>
</dbReference>
<feature type="transmembrane region" description="Helical" evidence="6">
    <location>
        <begin position="436"/>
        <end position="457"/>
    </location>
</feature>
<feature type="transmembrane region" description="Helical" evidence="6">
    <location>
        <begin position="304"/>
        <end position="326"/>
    </location>
</feature>
<dbReference type="PANTHER" id="PTHR15948">
    <property type="entry name" value="G-PROTEIN COUPLED RECEPTOR 89-RELATED"/>
    <property type="match status" value="1"/>
</dbReference>
<comment type="subcellular location">
    <subcellularLocation>
        <location evidence="1">Membrane</location>
        <topology evidence="1">Multi-pass membrane protein</topology>
    </subcellularLocation>
</comment>
<keyword evidence="7" id="KW-0732">Signal</keyword>
<evidence type="ECO:0000256" key="3">
    <source>
        <dbReference type="ARBA" id="ARBA00022989"/>
    </source>
</evidence>
<protein>
    <submittedName>
        <fullName evidence="10">Abscisic acid G-protein coupled receptor-domain-containing protein</fullName>
    </submittedName>
</protein>
<evidence type="ECO:0000256" key="7">
    <source>
        <dbReference type="SAM" id="SignalP"/>
    </source>
</evidence>
<dbReference type="EMBL" id="JAKWFO010000001">
    <property type="protein sequence ID" value="KAI9639379.1"/>
    <property type="molecule type" value="Genomic_DNA"/>
</dbReference>
<evidence type="ECO:0000259" key="9">
    <source>
        <dbReference type="Pfam" id="PF12537"/>
    </source>
</evidence>
<keyword evidence="5" id="KW-0175">Coiled coil</keyword>
<keyword evidence="3 6" id="KW-1133">Transmembrane helix</keyword>
<feature type="signal peptide" evidence="7">
    <location>
        <begin position="1"/>
        <end position="26"/>
    </location>
</feature>
<feature type="transmembrane region" description="Helical" evidence="6">
    <location>
        <begin position="197"/>
        <end position="221"/>
    </location>
</feature>
<keyword evidence="11" id="KW-1185">Reference proteome</keyword>
<keyword evidence="4 6" id="KW-0472">Membrane</keyword>
<feature type="domain" description="Golgi pH regulator conserved" evidence="9">
    <location>
        <begin position="193"/>
        <end position="252"/>
    </location>
</feature>
<evidence type="ECO:0000256" key="4">
    <source>
        <dbReference type="ARBA" id="ARBA00023136"/>
    </source>
</evidence>
<dbReference type="Pfam" id="PF12537">
    <property type="entry name" value="GPHR_N"/>
    <property type="match status" value="1"/>
</dbReference>
<feature type="transmembrane region" description="Helical" evidence="6">
    <location>
        <begin position="354"/>
        <end position="375"/>
    </location>
</feature>
<accession>A0AA38HGV9</accession>
<feature type="coiled-coil region" evidence="5">
    <location>
        <begin position="226"/>
        <end position="253"/>
    </location>
</feature>
<dbReference type="PANTHER" id="PTHR15948:SF0">
    <property type="entry name" value="GOLGI PH REGULATOR A-RELATED"/>
    <property type="match status" value="1"/>
</dbReference>
<sequence>MDPASSAILLALRVVYFLASRRFLLATLDPTLRDISAPESTLPLFLDDDATAGGIELQGVDSKARSTVKTVQSTKGDRQETKSLNRAARILFSLCVSESCLLFTLVMLNGLDLLSSRQQHFTASLYILIAMILVVLPLKQCLLLTYRRKNTLSIPTRLAIALLPFTLYAFLFTRIPPYVTSGEDAWTGWLAPSLGRVVVMGVLVLGGLSGFGAVQTAWIYLQTRKRNATEADISQAERSLQRIRQDLQAKQSDDSSWSKRLFGGSELQGLIAMEREASQSLTSMRQYKANDDYARTFRGRCYNVIGYAFAIYCAARILMCLPSIFIPPTKDNSGDWISYLIAFTLSSLPIEVDIAVWSRAISLAFTGLIILSSLAQVLRSLARILKLSSKNVGAGFLLLILAQLFSTYVISLLVQLRSTLKDSELLLASLPDFSVFGRTFDVVFLVASGSSLVYRFVSSKIS</sequence>
<evidence type="ECO:0000259" key="8">
    <source>
        <dbReference type="Pfam" id="PF12430"/>
    </source>
</evidence>
<gene>
    <name evidence="10" type="ORF">MKK02DRAFT_39679</name>
</gene>
<evidence type="ECO:0000313" key="11">
    <source>
        <dbReference type="Proteomes" id="UP001164286"/>
    </source>
</evidence>
<feature type="chain" id="PRO_5041471022" evidence="7">
    <location>
        <begin position="27"/>
        <end position="462"/>
    </location>
</feature>
<keyword evidence="10" id="KW-0675">Receptor</keyword>
<comment type="caution">
    <text evidence="10">The sequence shown here is derived from an EMBL/GenBank/DDBJ whole genome shotgun (WGS) entry which is preliminary data.</text>
</comment>
<dbReference type="InterPro" id="IPR022535">
    <property type="entry name" value="Golgi_pH-regulator_cons_dom"/>
</dbReference>
<dbReference type="Pfam" id="PF12430">
    <property type="entry name" value="ABA_GPCR"/>
    <property type="match status" value="1"/>
</dbReference>
<evidence type="ECO:0000256" key="6">
    <source>
        <dbReference type="SAM" id="Phobius"/>
    </source>
</evidence>